<name>A0A515EPR1_9BURK</name>
<protein>
    <recommendedName>
        <fullName evidence="3">DUF2946 domain-containing protein</fullName>
    </recommendedName>
</protein>
<evidence type="ECO:0008006" key="3">
    <source>
        <dbReference type="Google" id="ProtNLM"/>
    </source>
</evidence>
<dbReference type="RefSeq" id="WP_142811758.1">
    <property type="nucleotide sequence ID" value="NZ_CP036282.1"/>
</dbReference>
<dbReference type="Proteomes" id="UP000317365">
    <property type="component" value="Chromosome"/>
</dbReference>
<evidence type="ECO:0000313" key="1">
    <source>
        <dbReference type="EMBL" id="QDL54647.1"/>
    </source>
</evidence>
<reference evidence="2" key="1">
    <citation type="submission" date="2019-02" db="EMBL/GenBank/DDBJ databases">
        <title>Complete genome sequence of Rhodoferax sp. Gr-4.</title>
        <authorList>
            <person name="Jin L."/>
        </authorList>
    </citation>
    <scope>NUCLEOTIDE SEQUENCE [LARGE SCALE GENOMIC DNA]</scope>
    <source>
        <strain evidence="2">Gr-4</strain>
    </source>
</reference>
<accession>A0A515EPR1</accession>
<organism evidence="1 2">
    <name type="scientific">Rhodoferax aquaticus</name>
    <dbReference type="NCBI Taxonomy" id="2527691"/>
    <lineage>
        <taxon>Bacteria</taxon>
        <taxon>Pseudomonadati</taxon>
        <taxon>Pseudomonadota</taxon>
        <taxon>Betaproteobacteria</taxon>
        <taxon>Burkholderiales</taxon>
        <taxon>Comamonadaceae</taxon>
        <taxon>Rhodoferax</taxon>
    </lineage>
</organism>
<dbReference type="KEGG" id="rhg:EXZ61_10985"/>
<evidence type="ECO:0000313" key="2">
    <source>
        <dbReference type="Proteomes" id="UP000317365"/>
    </source>
</evidence>
<dbReference type="AlphaFoldDB" id="A0A515EPR1"/>
<keyword evidence="2" id="KW-1185">Reference proteome</keyword>
<proteinExistence type="predicted"/>
<gene>
    <name evidence="1" type="ORF">EXZ61_10985</name>
</gene>
<dbReference type="EMBL" id="CP036282">
    <property type="protein sequence ID" value="QDL54647.1"/>
    <property type="molecule type" value="Genomic_DNA"/>
</dbReference>
<sequence>MLIFVPLQLTWAAANGHCQHVDRGDNTALDNAAATISHAHSSTHADHECPPGGQTLALDDDCGVCHANCTLALLAPLAMAHLDASGIRIHSDLLFPTSHYLDLPDRPQWAALA</sequence>
<reference evidence="2" key="2">
    <citation type="journal article" date="2020" name="Int. J. Syst. Evol. Microbiol.">
        <title>Genomic insights into a novel species Rhodoferax aquaticus sp. nov., isolated from freshwater.</title>
        <authorList>
            <person name="Li T."/>
            <person name="Zhuo Y."/>
            <person name="Jin C.Z."/>
            <person name="Wu X."/>
            <person name="Ko S.R."/>
            <person name="Jin F.J."/>
            <person name="Ahn C.Y."/>
            <person name="Oh H.M."/>
            <person name="Lee H.G."/>
            <person name="Jin L."/>
        </authorList>
    </citation>
    <scope>NUCLEOTIDE SEQUENCE [LARGE SCALE GENOMIC DNA]</scope>
    <source>
        <strain evidence="2">Gr-4</strain>
    </source>
</reference>